<dbReference type="Pfam" id="PF03372">
    <property type="entry name" value="Exo_endo_phos"/>
    <property type="match status" value="1"/>
</dbReference>
<dbReference type="GO" id="GO:0003676">
    <property type="term" value="F:nucleic acid binding"/>
    <property type="evidence" value="ECO:0007669"/>
    <property type="project" value="InterPro"/>
</dbReference>
<evidence type="ECO:0000256" key="8">
    <source>
        <dbReference type="ARBA" id="ARBA00022533"/>
    </source>
</evidence>
<dbReference type="PROSITE" id="PS50878">
    <property type="entry name" value="RT_POL"/>
    <property type="match status" value="1"/>
</dbReference>
<comment type="function">
    <text evidence="17">Catalyzes an early step in the biosynthesis of tetrapyrroles. Binds two molecules of 5-aminolevulinate per subunit, each at a distinct site, and catalyzes their condensation to form porphobilinogen.</text>
</comment>
<comment type="pathway">
    <text evidence="3">Porphyrin-containing compound metabolism; protoporphyrin-IX biosynthesis; coproporphyrinogen-III from 5-aminolevulinate: step 1/4.</text>
</comment>
<keyword evidence="8" id="KW-0021">Allosteric enzyme</keyword>
<organism evidence="22 23">
    <name type="scientific">Arabidopsis suecica</name>
    <name type="common">Swedish thale-cress</name>
    <name type="synonym">Cardaminopsis suecica</name>
    <dbReference type="NCBI Taxonomy" id="45249"/>
    <lineage>
        <taxon>Eukaryota</taxon>
        <taxon>Viridiplantae</taxon>
        <taxon>Streptophyta</taxon>
        <taxon>Embryophyta</taxon>
        <taxon>Tracheophyta</taxon>
        <taxon>Spermatophyta</taxon>
        <taxon>Magnoliopsida</taxon>
        <taxon>eudicotyledons</taxon>
        <taxon>Gunneridae</taxon>
        <taxon>Pentapetalae</taxon>
        <taxon>rosids</taxon>
        <taxon>malvids</taxon>
        <taxon>Brassicales</taxon>
        <taxon>Brassicaceae</taxon>
        <taxon>Camelineae</taxon>
        <taxon>Arabidopsis</taxon>
    </lineage>
</organism>
<evidence type="ECO:0000256" key="1">
    <source>
        <dbReference type="ARBA" id="ARBA00001946"/>
    </source>
</evidence>
<evidence type="ECO:0000313" key="22">
    <source>
        <dbReference type="EMBL" id="KAG7599575.1"/>
    </source>
</evidence>
<dbReference type="EC" id="4.2.1.24" evidence="6"/>
<keyword evidence="11" id="KW-0460">Magnesium</keyword>
<dbReference type="CDD" id="cd01650">
    <property type="entry name" value="RT_nLTR_like"/>
    <property type="match status" value="1"/>
</dbReference>
<evidence type="ECO:0000256" key="2">
    <source>
        <dbReference type="ARBA" id="ARBA00004229"/>
    </source>
</evidence>
<proteinExistence type="inferred from homology"/>
<comment type="subcellular location">
    <subcellularLocation>
        <location evidence="2">Plastid</location>
        <location evidence="2">Chloroplast</location>
    </subcellularLocation>
</comment>
<evidence type="ECO:0000256" key="11">
    <source>
        <dbReference type="ARBA" id="ARBA00022842"/>
    </source>
</evidence>
<evidence type="ECO:0000256" key="5">
    <source>
        <dbReference type="ARBA" id="ARBA00008055"/>
    </source>
</evidence>
<dbReference type="Pfam" id="PF13456">
    <property type="entry name" value="RVT_3"/>
    <property type="match status" value="1"/>
</dbReference>
<dbReference type="PANTHER" id="PTHR11458:SF3">
    <property type="entry name" value="DELTA-AMINOLEVULINIC ACID DEHYDRATASE 2, CHLOROPLASTIC-RELATED"/>
    <property type="match status" value="1"/>
</dbReference>
<feature type="compositionally biased region" description="Basic residues" evidence="20">
    <location>
        <begin position="420"/>
        <end position="433"/>
    </location>
</feature>
<dbReference type="CDD" id="cd04823">
    <property type="entry name" value="ALAD_PBGS_aspartate_rich"/>
    <property type="match status" value="1"/>
</dbReference>
<dbReference type="FunFam" id="3.20.20.70:FF:000101">
    <property type="entry name" value="Delta-aminolevulinic acid dehydratase"/>
    <property type="match status" value="1"/>
</dbReference>
<dbReference type="GO" id="GO:0006783">
    <property type="term" value="P:heme biosynthetic process"/>
    <property type="evidence" value="ECO:0007669"/>
    <property type="project" value="UniProtKB-KW"/>
</dbReference>
<feature type="region of interest" description="Disordered" evidence="20">
    <location>
        <begin position="1713"/>
        <end position="1741"/>
    </location>
</feature>
<comment type="cofactor">
    <cofactor evidence="1">
        <name>Mg(2+)</name>
        <dbReference type="ChEBI" id="CHEBI:18420"/>
    </cofactor>
</comment>
<evidence type="ECO:0000256" key="9">
    <source>
        <dbReference type="ARBA" id="ARBA00022640"/>
    </source>
</evidence>
<sequence length="2193" mass="249531">MSSSIDKALMAMTLEEDEAPFKMPDLPEFCSSEKNELSLVGRVLNPDGQKMANLIMNLPRKWQIYDRVRGVALSQERFQFIFTYEHDLEMVLKKGVQSFNEWTLAIERWTEFPPPDYLQFILVWVQIRNIPINHYTTKAITALGEIIGQVKEVAFDPLQPQSQDFVRVLVRFDVTKPLRRSKVVSFKHIGDVTIFYDFERIQKRCFFCQRLTHDQSSCPFLLKANQEKKEALRHKGKAPVKVKEKILKESDPLFGVLEEDQVGLDPNSSRPRIAKEVLDGMRQYLLVANGPERIVREERIKISMTDLRNDPMAEKTMLRLEPMPIVSRDINKGKGVVFSYENMPDRGVSSCHRAEVGERVSFAVREGLAMSLHAGSSHTQSEGDRGSILACGAPAQGNPTVFRFGVSDAEPSSGPPLRSGKPRKRPFKTRRCKATQSSLAKAEQSVVPKKIKSKRKAADEAQSSSKVARRKECRDKLLDLQVLLGYDRLFTVEPVGKCGGLALLWKNSVQMDILHEDKNLIDVQVQFGSFNFFLSCVYGDPDNSLRSVVWERLKRIGIGRRDRWCMVGDFNSILHNGEKVGGPRRSDSCFKPFSEMLEICEMTELSSCGNHFTWAGRRGIHWVQCRLDRAFGNKDGLVQFPASNQAFLEVRGSDHRPVMICLVKSQDSYKGQFRFDRRFLHKAEVKVAVARAWKPGIVSGGFLVSSRLRACRKALSSWKKKNNMNSQQKINQCEDALEKVQSQRWPNLQQVHVLKRELSKAYKNEEIYWSQKSRQRWLRSGNRNSKYFHGSVKGNRARKRIEKLKDARGVFQNSEAAKGEVAAEYFNKLFKSSNPHSFQNWFSDFRPRVSADMNESLMAVVSAEEIREAVFSIKASSAPGPDGMTALFFQQFWSIVGKQMIKEIQSFFESGFFPAEWNYTYLCLLPKIQLPLDMADLRPISLCSVLYKSISKILVNRLQPILPQIVSVNQSAFVSESLITDNIIVAHEVVHSLRTHSDLSANFMVVKTDMSKAYDRVEWSYLRSLLVAMGFHLKWIDWIMCCVSTVTFSVLINDQPFGLINPERGLRQGDPLSPFLFVLCTEGLTHLLDNGQREGRIQGIKFNEEGPEVHHLLFADDSLFMCRASLEQSMFLKETLKRYGEATGQFLNLSKSSITFGSKVDPLLKLSIQNRMGIFNEGGAGTYLGMPESFSGSKVELLSYIKDRVKAKLSGWFARFLSQGGKEVLLKSVALAMPVFVMSCFKMPKTTCDNLSSALADFWPGDSVVSRFLKSRYYPQTDFLNAGMGTRPSYAWKSILHGRDLLSQGLVKNIGNGKSFRVWIDDWIEDDGWRAPYRRNYFFNPDLRISELIDWDKRIWDPQKLEFHFPPLDILRINKIKPVTELEDFYSWKHNKSGDFSVKSAYWLASQSSNLQTRIIAEQLPSTNDLKAQVKEDWTEWVEAQKGDEEIGLVNGPETHGLSPLGHGIGNRRSGWSPPPLNWFKCNIGISWSNRNKFAGCAWVLRDHLGKVLLHSRRAFVRLSDKQEAHFIGLMWAIESMRSHRVENVIFGLQVESLVKAINRPIAWPSFRYQSMEAGLVLKFFRRWKIILENSSSNRGAFLIAKSVTNDCRLQSHVRLRRRLAAPMLTHGAVRPLPSPVELSSKHLLQYPQISEYLWERSSRYYTSPSIRRFPCKIREQKSYVGLRAASCKVRIIPFQSKDIACQLQRIEAPSIPSNPAAPLNDQPLQLSRRARRNRKCPTQRDAYQETDISPANLIYPLFIHEGEVDIPITTMPGRYMLGWRHGLVEEHIYMTSSMFRSPCKIPSVKGFEQKSYVGHKAASYNVSINPFRRSDVSCQLQKIESALIWPVNAPEAPPLPSKPAELVIDQPLQLSRRARRNRKCPTQRDAFQETNISPANLIYPLFIHEGEVDIPITTMPGRYMLGWRHGLIEEVARARDVGVNSIKLYPKVPEAKKSPTGEEAFNDNGLVPRTVRLLKDRFPDLVIYTDVNFDEYSTTGHGGIVREDGVILNDETIHQLRKQAVSQARAGADVVCTSEMLDGRVGAVRAALDAEGFQHVSIMSYSVKYTSSLYGRFRQVELDKKTYQINPANSREALLEAREDEAEGADILMVKPALQSLDIIRLLKDQTLLPIGACQVSGEYSMIKAAGLLKMIDEEKVMMESLICMRRAGADLILTYFALQAATKLCGKSKQY</sequence>
<dbReference type="GO" id="GO:0004523">
    <property type="term" value="F:RNA-DNA hybrid ribonuclease activity"/>
    <property type="evidence" value="ECO:0007669"/>
    <property type="project" value="InterPro"/>
</dbReference>
<reference evidence="22 23" key="1">
    <citation type="submission" date="2020-12" db="EMBL/GenBank/DDBJ databases">
        <title>Concerted genomic and epigenomic changes stabilize Arabidopsis allopolyploids.</title>
        <authorList>
            <person name="Chen Z."/>
        </authorList>
    </citation>
    <scope>NUCLEOTIDE SEQUENCE [LARGE SCALE GENOMIC DNA]</scope>
    <source>
        <strain evidence="22">As9502</strain>
        <tissue evidence="22">Leaf</tissue>
    </source>
</reference>
<keyword evidence="15" id="KW-0456">Lyase</keyword>
<dbReference type="OrthoDB" id="688652at2759"/>
<keyword evidence="12" id="KW-0809">Transit peptide</keyword>
<keyword evidence="23" id="KW-1185">Reference proteome</keyword>
<feature type="compositionally biased region" description="Basic residues" evidence="20">
    <location>
        <begin position="1729"/>
        <end position="1738"/>
    </location>
</feature>
<comment type="caution">
    <text evidence="22">The sequence shown here is derived from an EMBL/GenBank/DDBJ whole genome shotgun (WGS) entry which is preliminary data.</text>
</comment>
<dbReference type="Pfam" id="PF00078">
    <property type="entry name" value="RVT_1"/>
    <property type="match status" value="1"/>
</dbReference>
<keyword evidence="10" id="KW-0479">Metal-binding</keyword>
<keyword evidence="7" id="KW-0150">Chloroplast</keyword>
<dbReference type="EMBL" id="JAEFBJ010000006">
    <property type="protein sequence ID" value="KAG7599575.1"/>
    <property type="molecule type" value="Genomic_DNA"/>
</dbReference>
<dbReference type="Pfam" id="PF14392">
    <property type="entry name" value="zf-CCHC_4"/>
    <property type="match status" value="1"/>
</dbReference>
<evidence type="ECO:0000256" key="3">
    <source>
        <dbReference type="ARBA" id="ARBA00004694"/>
    </source>
</evidence>
<dbReference type="NCBIfam" id="NF006762">
    <property type="entry name" value="PRK09283.1"/>
    <property type="match status" value="1"/>
</dbReference>
<name>A0A8T2CJC0_ARASU</name>
<evidence type="ECO:0000256" key="20">
    <source>
        <dbReference type="SAM" id="MobiDB-lite"/>
    </source>
</evidence>
<dbReference type="GO" id="GO:0009507">
    <property type="term" value="C:chloroplast"/>
    <property type="evidence" value="ECO:0007669"/>
    <property type="project" value="UniProtKB-SubCell"/>
</dbReference>
<dbReference type="InterPro" id="IPR025558">
    <property type="entry name" value="DUF4283"/>
</dbReference>
<evidence type="ECO:0000256" key="6">
    <source>
        <dbReference type="ARBA" id="ARBA00012053"/>
    </source>
</evidence>
<evidence type="ECO:0000256" key="15">
    <source>
        <dbReference type="ARBA" id="ARBA00023239"/>
    </source>
</evidence>
<dbReference type="GO" id="GO:0004655">
    <property type="term" value="F:porphobilinogen synthase activity"/>
    <property type="evidence" value="ECO:0007669"/>
    <property type="project" value="UniProtKB-EC"/>
</dbReference>
<dbReference type="GO" id="GO:0008270">
    <property type="term" value="F:zinc ion binding"/>
    <property type="evidence" value="ECO:0007669"/>
    <property type="project" value="TreeGrafter"/>
</dbReference>
<dbReference type="GO" id="GO:0015995">
    <property type="term" value="P:chlorophyll biosynthetic process"/>
    <property type="evidence" value="ECO:0007669"/>
    <property type="project" value="UniProtKB-KW"/>
</dbReference>
<dbReference type="InterPro" id="IPR005135">
    <property type="entry name" value="Endo/exonuclease/phosphatase"/>
</dbReference>
<dbReference type="Proteomes" id="UP000694251">
    <property type="component" value="Chromosome 6"/>
</dbReference>
<keyword evidence="9" id="KW-0934">Plastid</keyword>
<keyword evidence="16" id="KW-0627">Porphyrin biosynthesis</keyword>
<evidence type="ECO:0000256" key="10">
    <source>
        <dbReference type="ARBA" id="ARBA00022723"/>
    </source>
</evidence>
<keyword evidence="13" id="KW-0350">Heme biosynthesis</keyword>
<evidence type="ECO:0000256" key="16">
    <source>
        <dbReference type="ARBA" id="ARBA00023244"/>
    </source>
</evidence>
<comment type="catalytic activity">
    <reaction evidence="19">
        <text>2 5-aminolevulinate = porphobilinogen + 2 H2O + H(+)</text>
        <dbReference type="Rhea" id="RHEA:24064"/>
        <dbReference type="ChEBI" id="CHEBI:15377"/>
        <dbReference type="ChEBI" id="CHEBI:15378"/>
        <dbReference type="ChEBI" id="CHEBI:58126"/>
        <dbReference type="ChEBI" id="CHEBI:356416"/>
        <dbReference type="EC" id="4.2.1.24"/>
    </reaction>
</comment>
<keyword evidence="14" id="KW-0149">Chlorophyll biosynthesis</keyword>
<dbReference type="InterPro" id="IPR044730">
    <property type="entry name" value="RNase_H-like_dom_plant"/>
</dbReference>
<accession>A0A8T2CJC0</accession>
<feature type="region of interest" description="Disordered" evidence="20">
    <location>
        <begin position="402"/>
        <end position="465"/>
    </location>
</feature>
<dbReference type="InterPro" id="IPR000477">
    <property type="entry name" value="RT_dom"/>
</dbReference>
<dbReference type="InterPro" id="IPR025836">
    <property type="entry name" value="Zn_knuckle_CX2CX4HX4C"/>
</dbReference>
<dbReference type="Pfam" id="PF00490">
    <property type="entry name" value="ALAD"/>
    <property type="match status" value="2"/>
</dbReference>
<evidence type="ECO:0000256" key="12">
    <source>
        <dbReference type="ARBA" id="ARBA00022946"/>
    </source>
</evidence>
<comment type="pathway">
    <text evidence="4">Porphyrin-containing compound metabolism; chlorophyll biosynthesis.</text>
</comment>
<evidence type="ECO:0000256" key="4">
    <source>
        <dbReference type="ARBA" id="ARBA00005173"/>
    </source>
</evidence>
<dbReference type="InterPro" id="IPR001731">
    <property type="entry name" value="ALAD"/>
</dbReference>
<protein>
    <recommendedName>
        <fullName evidence="6">porphobilinogen synthase</fullName>
        <ecNumber evidence="6">4.2.1.24</ecNumber>
    </recommendedName>
    <alternativeName>
        <fullName evidence="18">Porphobilinogen synthase</fullName>
    </alternativeName>
</protein>
<dbReference type="CDD" id="cd06222">
    <property type="entry name" value="RNase_H_like"/>
    <property type="match status" value="1"/>
</dbReference>
<dbReference type="SMART" id="SM01004">
    <property type="entry name" value="ALAD"/>
    <property type="match status" value="1"/>
</dbReference>
<evidence type="ECO:0000256" key="7">
    <source>
        <dbReference type="ARBA" id="ARBA00022528"/>
    </source>
</evidence>
<dbReference type="GO" id="GO:0005829">
    <property type="term" value="C:cytosol"/>
    <property type="evidence" value="ECO:0007669"/>
    <property type="project" value="TreeGrafter"/>
</dbReference>
<dbReference type="InterPro" id="IPR002156">
    <property type="entry name" value="RNaseH_domain"/>
</dbReference>
<dbReference type="Pfam" id="PF14111">
    <property type="entry name" value="DUF4283"/>
    <property type="match status" value="1"/>
</dbReference>
<evidence type="ECO:0000259" key="21">
    <source>
        <dbReference type="PROSITE" id="PS50878"/>
    </source>
</evidence>
<evidence type="ECO:0000256" key="17">
    <source>
        <dbReference type="ARBA" id="ARBA00025628"/>
    </source>
</evidence>
<evidence type="ECO:0000256" key="14">
    <source>
        <dbReference type="ARBA" id="ARBA00023171"/>
    </source>
</evidence>
<gene>
    <name evidence="22" type="ORF">ISN44_As06g037560</name>
</gene>
<comment type="similarity">
    <text evidence="5">Belongs to the ALAD family.</text>
</comment>
<feature type="domain" description="Reverse transcriptase" evidence="21">
    <location>
        <begin position="906"/>
        <end position="1168"/>
    </location>
</feature>
<evidence type="ECO:0000313" key="23">
    <source>
        <dbReference type="Proteomes" id="UP000694251"/>
    </source>
</evidence>
<evidence type="ECO:0000256" key="13">
    <source>
        <dbReference type="ARBA" id="ARBA00023133"/>
    </source>
</evidence>
<evidence type="ECO:0000256" key="19">
    <source>
        <dbReference type="ARBA" id="ARBA00047651"/>
    </source>
</evidence>
<dbReference type="PANTHER" id="PTHR11458">
    <property type="entry name" value="DELTA-AMINOLEVULINIC ACID DEHYDRATASE"/>
    <property type="match status" value="1"/>
</dbReference>
<evidence type="ECO:0000256" key="18">
    <source>
        <dbReference type="ARBA" id="ARBA00032837"/>
    </source>
</evidence>